<feature type="region of interest" description="Disordered" evidence="2">
    <location>
        <begin position="124"/>
        <end position="164"/>
    </location>
</feature>
<evidence type="ECO:0000259" key="5">
    <source>
        <dbReference type="Pfam" id="PF10342"/>
    </source>
</evidence>
<keyword evidence="1 4" id="KW-0732">Signal</keyword>
<keyword evidence="3" id="KW-1133">Transmembrane helix</keyword>
<evidence type="ECO:0000256" key="1">
    <source>
        <dbReference type="ARBA" id="ARBA00022729"/>
    </source>
</evidence>
<feature type="domain" description="Yeast cell wall synthesis Kre9/Knh1-like N-terminal" evidence="5">
    <location>
        <begin position="28"/>
        <end position="102"/>
    </location>
</feature>
<dbReference type="Proteomes" id="UP001628179">
    <property type="component" value="Unassembled WGS sequence"/>
</dbReference>
<keyword evidence="7" id="KW-1185">Reference proteome</keyword>
<feature type="signal peptide" evidence="4">
    <location>
        <begin position="1"/>
        <end position="21"/>
    </location>
</feature>
<dbReference type="InterPro" id="IPR018466">
    <property type="entry name" value="Kre9/Knh1-like_N"/>
</dbReference>
<comment type="caution">
    <text evidence="6">The sequence shown here is derived from an EMBL/GenBank/DDBJ whole genome shotgun (WGS) entry which is preliminary data.</text>
</comment>
<feature type="region of interest" description="Disordered" evidence="2">
    <location>
        <begin position="228"/>
        <end position="247"/>
    </location>
</feature>
<dbReference type="RefSeq" id="XP_070912085.1">
    <property type="nucleotide sequence ID" value="XM_071055984.1"/>
</dbReference>
<feature type="chain" id="PRO_5047281945" description="Yeast cell wall synthesis Kre9/Knh1-like N-terminal domain-containing protein" evidence="4">
    <location>
        <begin position="22"/>
        <end position="286"/>
    </location>
</feature>
<organism evidence="6 7">
    <name type="scientific">Madurella fahalii</name>
    <dbReference type="NCBI Taxonomy" id="1157608"/>
    <lineage>
        <taxon>Eukaryota</taxon>
        <taxon>Fungi</taxon>
        <taxon>Dikarya</taxon>
        <taxon>Ascomycota</taxon>
        <taxon>Pezizomycotina</taxon>
        <taxon>Sordariomycetes</taxon>
        <taxon>Sordariomycetidae</taxon>
        <taxon>Sordariales</taxon>
        <taxon>Sordariales incertae sedis</taxon>
        <taxon>Madurella</taxon>
    </lineage>
</organism>
<dbReference type="GeneID" id="98171307"/>
<protein>
    <recommendedName>
        <fullName evidence="5">Yeast cell wall synthesis Kre9/Knh1-like N-terminal domain-containing protein</fullName>
    </recommendedName>
</protein>
<feature type="compositionally biased region" description="Low complexity" evidence="2">
    <location>
        <begin position="124"/>
        <end position="141"/>
    </location>
</feature>
<evidence type="ECO:0000256" key="2">
    <source>
        <dbReference type="SAM" id="MobiDB-lite"/>
    </source>
</evidence>
<feature type="region of interest" description="Disordered" evidence="2">
    <location>
        <begin position="267"/>
        <end position="286"/>
    </location>
</feature>
<feature type="transmembrane region" description="Helical" evidence="3">
    <location>
        <begin position="169"/>
        <end position="193"/>
    </location>
</feature>
<accession>A0ABQ0FXX4</accession>
<evidence type="ECO:0000313" key="7">
    <source>
        <dbReference type="Proteomes" id="UP001628179"/>
    </source>
</evidence>
<keyword evidence="3" id="KW-0812">Transmembrane</keyword>
<keyword evidence="3" id="KW-0472">Membrane</keyword>
<evidence type="ECO:0000256" key="3">
    <source>
        <dbReference type="SAM" id="Phobius"/>
    </source>
</evidence>
<name>A0ABQ0FXX4_9PEZI</name>
<gene>
    <name evidence="6" type="ORF">MFIFM68171_00562</name>
</gene>
<dbReference type="EMBL" id="BAAFSV010000001">
    <property type="protein sequence ID" value="GAB1310352.1"/>
    <property type="molecule type" value="Genomic_DNA"/>
</dbReference>
<evidence type="ECO:0000313" key="6">
    <source>
        <dbReference type="EMBL" id="GAB1310352.1"/>
    </source>
</evidence>
<reference evidence="6 7" key="1">
    <citation type="submission" date="2024-09" db="EMBL/GenBank/DDBJ databases">
        <title>Itraconazole resistance in Madurella fahalii resulting from another homologue of gene encoding cytochrome P450 14-alpha sterol demethylase (CYP51).</title>
        <authorList>
            <person name="Yoshioka I."/>
            <person name="Fahal A.H."/>
            <person name="Kaneko S."/>
            <person name="Yaguchi T."/>
        </authorList>
    </citation>
    <scope>NUCLEOTIDE SEQUENCE [LARGE SCALE GENOMIC DNA]</scope>
    <source>
        <strain evidence="6 7">IFM 68171</strain>
    </source>
</reference>
<sequence length="286" mass="29237">MRPSQLYQVLATASLVPPCLAVNLTNEDYNIKLRSPFTITWTDAIGPVDITLIGDPNRRRSGTRSAHGTSYTWKPTSLPPFELYAIRIIDSTDEPIYSLSFQIRDVIVASSSVGNAEPIPTTVAVAPSSSTQSVPSLSTPPAAGENTGGSNSNTPPPAAESAGGLSTGAAAGIGAGAAVSAIALIAAIAYFFYRQGKAAGTRGGTTNTNSDHAGLAELGTSGENKQAIESDAGKHGKSPAELSGGPVVEVNAPADVTTISASYEAAHGGHWRAPHAAESYAAPPRD</sequence>
<proteinExistence type="predicted"/>
<dbReference type="Pfam" id="PF10342">
    <property type="entry name" value="Kre9_KNH"/>
    <property type="match status" value="1"/>
</dbReference>
<evidence type="ECO:0000256" key="4">
    <source>
        <dbReference type="SAM" id="SignalP"/>
    </source>
</evidence>